<evidence type="ECO:0008006" key="4">
    <source>
        <dbReference type="Google" id="ProtNLM"/>
    </source>
</evidence>
<dbReference type="Proteomes" id="UP001055439">
    <property type="component" value="Chromosome 8"/>
</dbReference>
<protein>
    <recommendedName>
        <fullName evidence="4">Secreted protein</fullName>
    </recommendedName>
</protein>
<organism evidence="2 3">
    <name type="scientific">Musa troglodytarum</name>
    <name type="common">fe'i banana</name>
    <dbReference type="NCBI Taxonomy" id="320322"/>
    <lineage>
        <taxon>Eukaryota</taxon>
        <taxon>Viridiplantae</taxon>
        <taxon>Streptophyta</taxon>
        <taxon>Embryophyta</taxon>
        <taxon>Tracheophyta</taxon>
        <taxon>Spermatophyta</taxon>
        <taxon>Magnoliopsida</taxon>
        <taxon>Liliopsida</taxon>
        <taxon>Zingiberales</taxon>
        <taxon>Musaceae</taxon>
        <taxon>Musa</taxon>
    </lineage>
</organism>
<name>A0A9E7KUK1_9LILI</name>
<gene>
    <name evidence="2" type="ORF">MUK42_24285</name>
</gene>
<reference evidence="2" key="1">
    <citation type="submission" date="2022-05" db="EMBL/GenBank/DDBJ databases">
        <title>The Musa troglodytarum L. genome provides insights into the mechanism of non-climacteric behaviour and enrichment of carotenoids.</title>
        <authorList>
            <person name="Wang J."/>
        </authorList>
    </citation>
    <scope>NUCLEOTIDE SEQUENCE</scope>
    <source>
        <tissue evidence="2">Leaf</tissue>
    </source>
</reference>
<keyword evidence="1" id="KW-0732">Signal</keyword>
<feature type="signal peptide" evidence="1">
    <location>
        <begin position="1"/>
        <end position="24"/>
    </location>
</feature>
<accession>A0A9E7KUK1</accession>
<evidence type="ECO:0000313" key="2">
    <source>
        <dbReference type="EMBL" id="URE29991.1"/>
    </source>
</evidence>
<dbReference type="AlphaFoldDB" id="A0A9E7KUK1"/>
<evidence type="ECO:0000256" key="1">
    <source>
        <dbReference type="SAM" id="SignalP"/>
    </source>
</evidence>
<dbReference type="EMBL" id="CP097510">
    <property type="protein sequence ID" value="URE29991.1"/>
    <property type="molecule type" value="Genomic_DNA"/>
</dbReference>
<evidence type="ECO:0000313" key="3">
    <source>
        <dbReference type="Proteomes" id="UP001055439"/>
    </source>
</evidence>
<keyword evidence="3" id="KW-1185">Reference proteome</keyword>
<feature type="chain" id="PRO_5038738511" description="Secreted protein" evidence="1">
    <location>
        <begin position="25"/>
        <end position="78"/>
    </location>
</feature>
<proteinExistence type="predicted"/>
<sequence>MLMCTSSILDALITTLCLLSPIIAQHTTATLYSLLSIKVYRSIIESNKPSTLPSTCRLSPSRMCSRTSTRSTILPLLS</sequence>